<evidence type="ECO:0000313" key="2">
    <source>
        <dbReference type="Proteomes" id="UP001159363"/>
    </source>
</evidence>
<dbReference type="Proteomes" id="UP001159363">
    <property type="component" value="Chromosome 7"/>
</dbReference>
<comment type="caution">
    <text evidence="1">The sequence shown here is derived from an EMBL/GenBank/DDBJ whole genome shotgun (WGS) entry which is preliminary data.</text>
</comment>
<organism evidence="1 2">
    <name type="scientific">Dryococelus australis</name>
    <dbReference type="NCBI Taxonomy" id="614101"/>
    <lineage>
        <taxon>Eukaryota</taxon>
        <taxon>Metazoa</taxon>
        <taxon>Ecdysozoa</taxon>
        <taxon>Arthropoda</taxon>
        <taxon>Hexapoda</taxon>
        <taxon>Insecta</taxon>
        <taxon>Pterygota</taxon>
        <taxon>Neoptera</taxon>
        <taxon>Polyneoptera</taxon>
        <taxon>Phasmatodea</taxon>
        <taxon>Verophasmatodea</taxon>
        <taxon>Anareolatae</taxon>
        <taxon>Phasmatidae</taxon>
        <taxon>Eurycanthinae</taxon>
        <taxon>Dryococelus</taxon>
    </lineage>
</organism>
<gene>
    <name evidence="1" type="ORF">PR048_021384</name>
</gene>
<dbReference type="EMBL" id="JARBHB010000008">
    <property type="protein sequence ID" value="KAJ8876934.1"/>
    <property type="molecule type" value="Genomic_DNA"/>
</dbReference>
<name>A0ABQ9GY07_9NEOP</name>
<sequence>MKNDISTQKIHQHPLHLAGFLQSGKVLSFLCDGCFTRFVNEAKLSETKIVETSVKAALNPFIKYRRHFCKIIITDECEPDHQKFQTSKPMCPYIFEIVKKLLRDLMNPCVKPDLMKCRGAKLLSITVKKSENLTVCNEVDVGFAAKHFLAKVPTSVMDDPAENAKKEYCNLCNLKKRSFSSIMRGNEVYKHLWKIIKICLVLSHANSIVQGGFSTNKSFLVENMLEKTVVARHIQDEVQEAEGIEEIKINRRMLDYVRGARKCYHEYLDIEKQERRVETTKKAEMRLLDQKSESWNKKEEKAC</sequence>
<accession>A0ABQ9GY07</accession>
<protein>
    <submittedName>
        <fullName evidence="1">Uncharacterized protein</fullName>
    </submittedName>
</protein>
<evidence type="ECO:0000313" key="1">
    <source>
        <dbReference type="EMBL" id="KAJ8876934.1"/>
    </source>
</evidence>
<proteinExistence type="predicted"/>
<reference evidence="1 2" key="1">
    <citation type="submission" date="2023-02" db="EMBL/GenBank/DDBJ databases">
        <title>LHISI_Scaffold_Assembly.</title>
        <authorList>
            <person name="Stuart O.P."/>
            <person name="Cleave R."/>
            <person name="Magrath M.J.L."/>
            <person name="Mikheyev A.S."/>
        </authorList>
    </citation>
    <scope>NUCLEOTIDE SEQUENCE [LARGE SCALE GENOMIC DNA]</scope>
    <source>
        <strain evidence="1">Daus_M_001</strain>
        <tissue evidence="1">Leg muscle</tissue>
    </source>
</reference>
<keyword evidence="2" id="KW-1185">Reference proteome</keyword>